<proteinExistence type="predicted"/>
<organism evidence="1">
    <name type="scientific">marine sediment metagenome</name>
    <dbReference type="NCBI Taxonomy" id="412755"/>
    <lineage>
        <taxon>unclassified sequences</taxon>
        <taxon>metagenomes</taxon>
        <taxon>ecological metagenomes</taxon>
    </lineage>
</organism>
<dbReference type="EMBL" id="LAZR01021393">
    <property type="protein sequence ID" value="KKL85485.1"/>
    <property type="molecule type" value="Genomic_DNA"/>
</dbReference>
<protein>
    <recommendedName>
        <fullName evidence="2">THIF-type NAD/FAD binding fold domain-containing protein</fullName>
    </recommendedName>
</protein>
<dbReference type="AlphaFoldDB" id="A0A0F9HUV6"/>
<evidence type="ECO:0000313" key="1">
    <source>
        <dbReference type="EMBL" id="KKL85485.1"/>
    </source>
</evidence>
<feature type="non-terminal residue" evidence="1">
    <location>
        <position position="1"/>
    </location>
</feature>
<name>A0A0F9HUV6_9ZZZZ</name>
<sequence length="126" mass="13492">GVDNNEARIAAAAYYLARRIPVVFLAVDVTASCGYVYVQTSRPGDACFLCLYPDAAQERDVHACAGASIEILKVLAGIALYAVDSLLMDRPRPWNYKEVFLSQGGDGQCTIGQKPDCTLCNQGGDA</sequence>
<reference evidence="1" key="1">
    <citation type="journal article" date="2015" name="Nature">
        <title>Complex archaea that bridge the gap between prokaryotes and eukaryotes.</title>
        <authorList>
            <person name="Spang A."/>
            <person name="Saw J.H."/>
            <person name="Jorgensen S.L."/>
            <person name="Zaremba-Niedzwiedzka K."/>
            <person name="Martijn J."/>
            <person name="Lind A.E."/>
            <person name="van Eijk R."/>
            <person name="Schleper C."/>
            <person name="Guy L."/>
            <person name="Ettema T.J."/>
        </authorList>
    </citation>
    <scope>NUCLEOTIDE SEQUENCE</scope>
</reference>
<accession>A0A0F9HUV6</accession>
<dbReference type="Gene3D" id="3.40.50.720">
    <property type="entry name" value="NAD(P)-binding Rossmann-like Domain"/>
    <property type="match status" value="1"/>
</dbReference>
<evidence type="ECO:0008006" key="2">
    <source>
        <dbReference type="Google" id="ProtNLM"/>
    </source>
</evidence>
<gene>
    <name evidence="1" type="ORF">LCGC14_1954240</name>
</gene>
<comment type="caution">
    <text evidence="1">The sequence shown here is derived from an EMBL/GenBank/DDBJ whole genome shotgun (WGS) entry which is preliminary data.</text>
</comment>